<proteinExistence type="predicted"/>
<name>A0A183B871_9TREM</name>
<protein>
    <submittedName>
        <fullName evidence="3">Reverse transcriptase domain-containing protein</fullName>
    </submittedName>
</protein>
<accession>A0A183B871</accession>
<evidence type="ECO:0000313" key="1">
    <source>
        <dbReference type="EMBL" id="VDP92677.1"/>
    </source>
</evidence>
<organism evidence="3">
    <name type="scientific">Echinostoma caproni</name>
    <dbReference type="NCBI Taxonomy" id="27848"/>
    <lineage>
        <taxon>Eukaryota</taxon>
        <taxon>Metazoa</taxon>
        <taxon>Spiralia</taxon>
        <taxon>Lophotrochozoa</taxon>
        <taxon>Platyhelminthes</taxon>
        <taxon>Trematoda</taxon>
        <taxon>Digenea</taxon>
        <taxon>Plagiorchiida</taxon>
        <taxon>Echinostomata</taxon>
        <taxon>Echinostomatoidea</taxon>
        <taxon>Echinostomatidae</taxon>
        <taxon>Echinostoma</taxon>
    </lineage>
</organism>
<evidence type="ECO:0000313" key="2">
    <source>
        <dbReference type="Proteomes" id="UP000272942"/>
    </source>
</evidence>
<keyword evidence="2" id="KW-1185">Reference proteome</keyword>
<dbReference type="EMBL" id="UZAN01060436">
    <property type="protein sequence ID" value="VDP92677.1"/>
    <property type="molecule type" value="Genomic_DNA"/>
</dbReference>
<dbReference type="WBParaSite" id="ECPE_0001544601-mRNA-1">
    <property type="protein sequence ID" value="ECPE_0001544601-mRNA-1"/>
    <property type="gene ID" value="ECPE_0001544601"/>
</dbReference>
<dbReference type="Proteomes" id="UP000272942">
    <property type="component" value="Unassembled WGS sequence"/>
</dbReference>
<evidence type="ECO:0000313" key="3">
    <source>
        <dbReference type="WBParaSite" id="ECPE_0001544601-mRNA-1"/>
    </source>
</evidence>
<gene>
    <name evidence="1" type="ORF">ECPE_LOCUS15405</name>
</gene>
<sequence length="108" mass="11929">MQNWLRGFLIDRKFCVRNGKSESARYSSPSGVSQGSVLGSLLFVVYVNGRLGQLCSPSFMYADDIKVWRTIESVNDPNSLQADLNNLGGHLGSSGQHRKVCYPALEEC</sequence>
<dbReference type="AlphaFoldDB" id="A0A183B871"/>
<reference evidence="1 2" key="2">
    <citation type="submission" date="2018-11" db="EMBL/GenBank/DDBJ databases">
        <authorList>
            <consortium name="Pathogen Informatics"/>
        </authorList>
    </citation>
    <scope>NUCLEOTIDE SEQUENCE [LARGE SCALE GENOMIC DNA]</scope>
    <source>
        <strain evidence="1 2">Egypt</strain>
    </source>
</reference>
<reference evidence="3" key="1">
    <citation type="submission" date="2016-06" db="UniProtKB">
        <authorList>
            <consortium name="WormBaseParasite"/>
        </authorList>
    </citation>
    <scope>IDENTIFICATION</scope>
</reference>